<dbReference type="EMBL" id="AP019798">
    <property type="protein sequence ID" value="BBL88430.1"/>
    <property type="molecule type" value="Genomic_DNA"/>
</dbReference>
<name>A0A510I7V4_9VIBR</name>
<reference evidence="2" key="1">
    <citation type="submission" date="2019-07" db="EMBL/GenBank/DDBJ databases">
        <title>Complete Genome Sequences of Vibrion rotiferianus strain AM7.</title>
        <authorList>
            <person name="Miyazaki K."/>
            <person name="Wiseschart A."/>
            <person name="Pootanakit K."/>
            <person name="Ishimori K."/>
            <person name="Kitahara K."/>
        </authorList>
    </citation>
    <scope>NUCLEOTIDE SEQUENCE [LARGE SCALE GENOMIC DNA]</scope>
    <source>
        <strain evidence="2">AM7</strain>
    </source>
</reference>
<organism evidence="1 2">
    <name type="scientific">Vibrio rotiferianus</name>
    <dbReference type="NCBI Taxonomy" id="190895"/>
    <lineage>
        <taxon>Bacteria</taxon>
        <taxon>Pseudomonadati</taxon>
        <taxon>Pseudomonadota</taxon>
        <taxon>Gammaproteobacteria</taxon>
        <taxon>Vibrionales</taxon>
        <taxon>Vibrionaceae</taxon>
        <taxon>Vibrio</taxon>
    </lineage>
</organism>
<gene>
    <name evidence="1" type="ORF">VroAM7_10830</name>
</gene>
<dbReference type="RefSeq" id="WP_143692293.1">
    <property type="nucleotide sequence ID" value="NZ_AP019798.1"/>
</dbReference>
<proteinExistence type="predicted"/>
<evidence type="ECO:0000313" key="1">
    <source>
        <dbReference type="EMBL" id="BBL88430.1"/>
    </source>
</evidence>
<dbReference type="AlphaFoldDB" id="A0A510I7V4"/>
<evidence type="ECO:0000313" key="2">
    <source>
        <dbReference type="Proteomes" id="UP000315115"/>
    </source>
</evidence>
<dbReference type="Proteomes" id="UP000315115">
    <property type="component" value="Chromosome 1"/>
</dbReference>
<protein>
    <recommendedName>
        <fullName evidence="3">Competence protein</fullName>
    </recommendedName>
</protein>
<sequence length="339" mass="37900">MSHLEKNICAYGLINEQLVHIDQVESGLACGCLCIGCGDKLVAKKGDVKQHHFAHHAIDNNECSESVLHKLCKRIIQKEQRIQLPELRVSCCQFDLAGIEHSRNEILDSEMLTFSDVLLEKMEGDFIPDVTGINDHQQKLFIEIVVTNDVSEEKLDKVKNLGVPMMAIYVSDLDLMAPLNELTLSVIEQAPRKWIYHPLMEQIEGRLSNELNFDVSLINERMRLAVLGENSAGNQNSTIALKQNQMLLLGYNSAHGYSRKKARNFDFSVLHVTNPIRSSSTANYTVRANGGYEVNNIYFDEVLLPQLAEMSFPCIVELSVKAAFISGRPATVVDAITTA</sequence>
<accession>A0A510I7V4</accession>
<evidence type="ECO:0008006" key="3">
    <source>
        <dbReference type="Google" id="ProtNLM"/>
    </source>
</evidence>